<dbReference type="AlphaFoldDB" id="A0A6M7W9J3"/>
<protein>
    <recommendedName>
        <fullName evidence="3">Membrane-anchored protein</fullName>
    </recommendedName>
</protein>
<accession>A0A6M7W9J3</accession>
<proteinExistence type="predicted"/>
<dbReference type="Proteomes" id="UP000503017">
    <property type="component" value="Chromosome"/>
</dbReference>
<name>A0A6M7W9J3_RHILI</name>
<evidence type="ECO:0008006" key="3">
    <source>
        <dbReference type="Google" id="ProtNLM"/>
    </source>
</evidence>
<sequence length="229" mass="24706">MASLRRIIKTFSASLDLGLPAITGDVLVVGSAPGSRPPSGALDGFTLMTVNASQVLAESWGFGVPDFTIIRPQIVNDRHESIKAREVLADRSTKIAIVAGWKEDRSAFETILREMGYGWQALALVTEWQKHRVMFQTARVPSAFEIGKLNISNGVLGAGLSLFLGASRVVMAGVSLSKDGHAYDEHITKRLHIDDDRRVLNALSKRTGKVFAAEPALAGECGIPLWPSA</sequence>
<evidence type="ECO:0000313" key="2">
    <source>
        <dbReference type="Proteomes" id="UP000503017"/>
    </source>
</evidence>
<gene>
    <name evidence="1" type="ORF">EB235_01635</name>
</gene>
<dbReference type="RefSeq" id="WP_027032690.1">
    <property type="nucleotide sequence ID" value="NZ_CP033367.1"/>
</dbReference>
<reference evidence="1 2" key="1">
    <citation type="submission" date="2018-10" db="EMBL/GenBank/DDBJ databases">
        <authorList>
            <person name="Perry B.J."/>
            <person name="Sullivan J.T."/>
            <person name="Murphy R.J.T."/>
            <person name="Ramsay J.P."/>
            <person name="Ronson C.W."/>
        </authorList>
    </citation>
    <scope>NUCLEOTIDE SEQUENCE [LARGE SCALE GENOMIC DNA]</scope>
    <source>
        <strain evidence="1 2">R88b</strain>
    </source>
</reference>
<evidence type="ECO:0000313" key="1">
    <source>
        <dbReference type="EMBL" id="QKD00330.1"/>
    </source>
</evidence>
<organism evidence="1 2">
    <name type="scientific">Mesorhizobium loti R88b</name>
    <dbReference type="NCBI Taxonomy" id="935548"/>
    <lineage>
        <taxon>Bacteria</taxon>
        <taxon>Pseudomonadati</taxon>
        <taxon>Pseudomonadota</taxon>
        <taxon>Alphaproteobacteria</taxon>
        <taxon>Hyphomicrobiales</taxon>
        <taxon>Phyllobacteriaceae</taxon>
        <taxon>Mesorhizobium</taxon>
    </lineage>
</organism>
<dbReference type="EMBL" id="CP033367">
    <property type="protein sequence ID" value="QKD00330.1"/>
    <property type="molecule type" value="Genomic_DNA"/>
</dbReference>